<dbReference type="PANTHER" id="PTHR12210">
    <property type="entry name" value="DULLARD PROTEIN PHOSPHATASE"/>
    <property type="match status" value="1"/>
</dbReference>
<dbReference type="Pfam" id="PF03031">
    <property type="entry name" value="NIF"/>
    <property type="match status" value="1"/>
</dbReference>
<gene>
    <name evidence="4" type="ORF">Fmac_026753</name>
</gene>
<dbReference type="GO" id="GO:0005744">
    <property type="term" value="C:TIM23 mitochondrial import inner membrane translocase complex"/>
    <property type="evidence" value="ECO:0007669"/>
    <property type="project" value="UniProtKB-UniRule"/>
</dbReference>
<evidence type="ECO:0000256" key="2">
    <source>
        <dbReference type="SAM" id="MobiDB-lite"/>
    </source>
</evidence>
<keyword evidence="1" id="KW-0809">Transit peptide</keyword>
<dbReference type="Gene3D" id="3.40.50.1000">
    <property type="entry name" value="HAD superfamily/HAD-like"/>
    <property type="match status" value="1"/>
</dbReference>
<feature type="compositionally biased region" description="Basic and acidic residues" evidence="2">
    <location>
        <begin position="41"/>
        <end position="50"/>
    </location>
</feature>
<dbReference type="InterPro" id="IPR050365">
    <property type="entry name" value="TIM50"/>
</dbReference>
<dbReference type="InterPro" id="IPR023214">
    <property type="entry name" value="HAD_sf"/>
</dbReference>
<dbReference type="Proteomes" id="UP001603857">
    <property type="component" value="Unassembled WGS sequence"/>
</dbReference>
<dbReference type="GO" id="GO:0015031">
    <property type="term" value="P:protein transport"/>
    <property type="evidence" value="ECO:0007669"/>
    <property type="project" value="UniProtKB-KW"/>
</dbReference>
<sequence>MDVVNDLHMEPTGETFGESSLTSTDDVSSPDKQKMLRKRKQGDVVEHEENCNEEPTIQDHHKDESHAFSDGPLRVDLVDEETKLPIDQATSQTGAAAEEIKLRSDNNNEQGIMTTSFVVDIPVEKLETNSRQLDHTEIARNDQCCAGDVSDLSLDRVRDGHLKISQFSLDKNVARNSKKNKLLILDVNGLLADFVNVNDTRIRYRQDPEPEFFLKGKKVYKRPFCDDFLQFCFDIFHVGVWSSRAKGNVDEAITFLMGNSASKLLFCWNQSHCIRTRFTTVENKEKPLVMKGLRKLWEKEDPDLPWEKGEFNDSNTLLLDDSPYKALLNPKHTTIFPCSYRYYHTRDSELGPGGDVQMLKRQTTTLGKVKVLDRCWGRRSLMGKTSLLKMGDSLGYGYGGQKTVEVIATMGEMTLGERQTFRSIFGRDNSLVEGEVFFRWVTAEDNGTMVGFCECRVSAAEVSR</sequence>
<accession>A0ABD1LFR8</accession>
<dbReference type="SMART" id="SM00577">
    <property type="entry name" value="CPDc"/>
    <property type="match status" value="1"/>
</dbReference>
<feature type="domain" description="FCP1 homology" evidence="3">
    <location>
        <begin position="176"/>
        <end position="362"/>
    </location>
</feature>
<protein>
    <recommendedName>
        <fullName evidence="1">Mitochondrial import inner membrane translocase subunit TIM50</fullName>
    </recommendedName>
</protein>
<keyword evidence="1" id="KW-0653">Protein transport</keyword>
<keyword evidence="1" id="KW-0811">Translocation</keyword>
<proteinExistence type="inferred from homology"/>
<dbReference type="EMBL" id="JBGMDY010000009">
    <property type="protein sequence ID" value="KAL2322374.1"/>
    <property type="molecule type" value="Genomic_DNA"/>
</dbReference>
<dbReference type="InterPro" id="IPR036412">
    <property type="entry name" value="HAD-like_sf"/>
</dbReference>
<comment type="subcellular location">
    <subcellularLocation>
        <location evidence="1">Mitochondrion inner membrane</location>
        <topology evidence="1">Single-pass membrane protein</topology>
    </subcellularLocation>
</comment>
<name>A0ABD1LFR8_9FABA</name>
<comment type="caution">
    <text evidence="4">The sequence shown here is derived from an EMBL/GenBank/DDBJ whole genome shotgun (WGS) entry which is preliminary data.</text>
</comment>
<dbReference type="AlphaFoldDB" id="A0ABD1LFR8"/>
<evidence type="ECO:0000313" key="4">
    <source>
        <dbReference type="EMBL" id="KAL2322374.1"/>
    </source>
</evidence>
<feature type="region of interest" description="Disordered" evidence="2">
    <location>
        <begin position="1"/>
        <end position="69"/>
    </location>
</feature>
<comment type="similarity">
    <text evidence="1">Belongs to the TIM50 family.</text>
</comment>
<comment type="subunit">
    <text evidence="1">Component of the TIM23 complex.</text>
</comment>
<reference evidence="4 5" key="1">
    <citation type="submission" date="2024-08" db="EMBL/GenBank/DDBJ databases">
        <title>Insights into the chromosomal genome structure of Flemingia macrophylla.</title>
        <authorList>
            <person name="Ding Y."/>
            <person name="Zhao Y."/>
            <person name="Bi W."/>
            <person name="Wu M."/>
            <person name="Zhao G."/>
            <person name="Gong Y."/>
            <person name="Li W."/>
            <person name="Zhang P."/>
        </authorList>
    </citation>
    <scope>NUCLEOTIDE SEQUENCE [LARGE SCALE GENOMIC DNA]</scope>
    <source>
        <strain evidence="4">DYQJB</strain>
        <tissue evidence="4">Leaf</tissue>
    </source>
</reference>
<dbReference type="InterPro" id="IPR004274">
    <property type="entry name" value="FCP1_dom"/>
</dbReference>
<feature type="compositionally biased region" description="Basic and acidic residues" evidence="2">
    <location>
        <begin position="1"/>
        <end position="11"/>
    </location>
</feature>
<evidence type="ECO:0000259" key="3">
    <source>
        <dbReference type="PROSITE" id="PS50969"/>
    </source>
</evidence>
<keyword evidence="1" id="KW-0813">Transport</keyword>
<feature type="compositionally biased region" description="Basic and acidic residues" evidence="2">
    <location>
        <begin position="57"/>
        <end position="67"/>
    </location>
</feature>
<evidence type="ECO:0000313" key="5">
    <source>
        <dbReference type="Proteomes" id="UP001603857"/>
    </source>
</evidence>
<comment type="function">
    <text evidence="1">Essential component of the TIM23 complex, a complex that mediates the translocation of transit peptide-containing proteins across the mitochondrial inner membrane.</text>
</comment>
<dbReference type="SUPFAM" id="SSF56784">
    <property type="entry name" value="HAD-like"/>
    <property type="match status" value="1"/>
</dbReference>
<keyword evidence="1" id="KW-0496">Mitochondrion</keyword>
<keyword evidence="5" id="KW-1185">Reference proteome</keyword>
<evidence type="ECO:0000256" key="1">
    <source>
        <dbReference type="RuleBase" id="RU365079"/>
    </source>
</evidence>
<feature type="compositionally biased region" description="Polar residues" evidence="2">
    <location>
        <begin position="17"/>
        <end position="27"/>
    </location>
</feature>
<dbReference type="PROSITE" id="PS50969">
    <property type="entry name" value="FCP1"/>
    <property type="match status" value="1"/>
</dbReference>
<organism evidence="4 5">
    <name type="scientific">Flemingia macrophylla</name>
    <dbReference type="NCBI Taxonomy" id="520843"/>
    <lineage>
        <taxon>Eukaryota</taxon>
        <taxon>Viridiplantae</taxon>
        <taxon>Streptophyta</taxon>
        <taxon>Embryophyta</taxon>
        <taxon>Tracheophyta</taxon>
        <taxon>Spermatophyta</taxon>
        <taxon>Magnoliopsida</taxon>
        <taxon>eudicotyledons</taxon>
        <taxon>Gunneridae</taxon>
        <taxon>Pentapetalae</taxon>
        <taxon>rosids</taxon>
        <taxon>fabids</taxon>
        <taxon>Fabales</taxon>
        <taxon>Fabaceae</taxon>
        <taxon>Papilionoideae</taxon>
        <taxon>50 kb inversion clade</taxon>
        <taxon>NPAAA clade</taxon>
        <taxon>indigoferoid/millettioid clade</taxon>
        <taxon>Phaseoleae</taxon>
        <taxon>Flemingia</taxon>
    </lineage>
</organism>